<organism evidence="1 2">
    <name type="scientific">Tianweitania sediminis</name>
    <dbReference type="NCBI Taxonomy" id="1502156"/>
    <lineage>
        <taxon>Bacteria</taxon>
        <taxon>Pseudomonadati</taxon>
        <taxon>Pseudomonadota</taxon>
        <taxon>Alphaproteobacteria</taxon>
        <taxon>Hyphomicrobiales</taxon>
        <taxon>Phyllobacteriaceae</taxon>
        <taxon>Tianweitania</taxon>
    </lineage>
</organism>
<dbReference type="SUPFAM" id="SSF141371">
    <property type="entry name" value="PilZ domain-like"/>
    <property type="match status" value="1"/>
</dbReference>
<dbReference type="AlphaFoldDB" id="A0A8J7UJ33"/>
<comment type="caution">
    <text evidence="1">The sequence shown here is derived from an EMBL/GenBank/DDBJ whole genome shotgun (WGS) entry which is preliminary data.</text>
</comment>
<evidence type="ECO:0000313" key="1">
    <source>
        <dbReference type="EMBL" id="MBP0438269.1"/>
    </source>
</evidence>
<reference evidence="1" key="1">
    <citation type="submission" date="2021-03" db="EMBL/GenBank/DDBJ databases">
        <title>Genome sequencing and assembly of Tianweitania sediminis.</title>
        <authorList>
            <person name="Chhetri G."/>
        </authorList>
    </citation>
    <scope>NUCLEOTIDE SEQUENCE</scope>
    <source>
        <strain evidence="1">Z8</strain>
    </source>
</reference>
<keyword evidence="2" id="KW-1185">Reference proteome</keyword>
<name>A0A8J7UJ33_9HYPH</name>
<gene>
    <name evidence="1" type="ORF">J5Y06_06380</name>
</gene>
<dbReference type="Proteomes" id="UP000666240">
    <property type="component" value="Unassembled WGS sequence"/>
</dbReference>
<dbReference type="EMBL" id="JAGIYY010000001">
    <property type="protein sequence ID" value="MBP0438269.1"/>
    <property type="molecule type" value="Genomic_DNA"/>
</dbReference>
<evidence type="ECO:0000313" key="2">
    <source>
        <dbReference type="Proteomes" id="UP000666240"/>
    </source>
</evidence>
<sequence>MPDPTNDDTRKLHRQRVLKGATILNGVSKSEITCTIRNMHEQGAELRVPLEATVPKSFLLYVPVDGIGYLCELRWRHGTRVGVHFTGTAPKPHWHYG</sequence>
<proteinExistence type="predicted"/>
<accession>A0A8J7UJ33</accession>
<dbReference type="RefSeq" id="WP_209334182.1">
    <property type="nucleotide sequence ID" value="NZ_JAGIYY010000001.1"/>
</dbReference>
<protein>
    <submittedName>
        <fullName evidence="1">PilZ domain-containing protein</fullName>
    </submittedName>
</protein>